<keyword evidence="6" id="KW-0479">Metal-binding</keyword>
<evidence type="ECO:0000256" key="5">
    <source>
        <dbReference type="ARBA" id="ARBA00022679"/>
    </source>
</evidence>
<evidence type="ECO:0000256" key="4">
    <source>
        <dbReference type="ARBA" id="ARBA00007353"/>
    </source>
</evidence>
<protein>
    <recommendedName>
        <fullName evidence="12">Purine nucleoside phosphorylase</fullName>
    </recommendedName>
</protein>
<dbReference type="Pfam" id="PF02578">
    <property type="entry name" value="Cu-oxidase_4"/>
    <property type="match status" value="1"/>
</dbReference>
<dbReference type="InterPro" id="IPR011324">
    <property type="entry name" value="Cytotoxic_necrot_fac-like_cat"/>
</dbReference>
<name>A0A5C7FPB5_9BACI</name>
<reference evidence="13 14" key="1">
    <citation type="submission" date="2024-01" db="EMBL/GenBank/DDBJ databases">
        <title>Complete Genome Sequence of Alkalicoccus halolimnae BZ-SZ-XJ29T, a Moderately Halophilic Bacterium Isolated from a Salt Lake.</title>
        <authorList>
            <person name="Zhao B."/>
        </authorList>
    </citation>
    <scope>NUCLEOTIDE SEQUENCE [LARGE SCALE GENOMIC DNA]</scope>
    <source>
        <strain evidence="13 14">BZ-SZ-XJ29</strain>
    </source>
</reference>
<dbReference type="CDD" id="cd16833">
    <property type="entry name" value="YfiH"/>
    <property type="match status" value="1"/>
</dbReference>
<dbReference type="PANTHER" id="PTHR30616:SF2">
    <property type="entry name" value="PURINE NUCLEOSIDE PHOSPHORYLASE LACC1"/>
    <property type="match status" value="1"/>
</dbReference>
<evidence type="ECO:0000256" key="12">
    <source>
        <dbReference type="RuleBase" id="RU361274"/>
    </source>
</evidence>
<comment type="catalytic activity">
    <reaction evidence="1">
        <text>inosine + phosphate = alpha-D-ribose 1-phosphate + hypoxanthine</text>
        <dbReference type="Rhea" id="RHEA:27646"/>
        <dbReference type="ChEBI" id="CHEBI:17368"/>
        <dbReference type="ChEBI" id="CHEBI:17596"/>
        <dbReference type="ChEBI" id="CHEBI:43474"/>
        <dbReference type="ChEBI" id="CHEBI:57720"/>
        <dbReference type="EC" id="2.4.2.1"/>
    </reaction>
    <physiologicalReaction direction="left-to-right" evidence="1">
        <dbReference type="Rhea" id="RHEA:27647"/>
    </physiologicalReaction>
</comment>
<dbReference type="EMBL" id="CP144914">
    <property type="protein sequence ID" value="WWD81143.1"/>
    <property type="molecule type" value="Genomic_DNA"/>
</dbReference>
<dbReference type="SUPFAM" id="SSF64438">
    <property type="entry name" value="CNF1/YfiH-like putative cysteine hydrolases"/>
    <property type="match status" value="1"/>
</dbReference>
<dbReference type="GO" id="GO:0005507">
    <property type="term" value="F:copper ion binding"/>
    <property type="evidence" value="ECO:0007669"/>
    <property type="project" value="TreeGrafter"/>
</dbReference>
<gene>
    <name evidence="13" type="primary">pgeF</name>
    <name evidence="13" type="ORF">FTX54_006225</name>
</gene>
<evidence type="ECO:0000256" key="1">
    <source>
        <dbReference type="ARBA" id="ARBA00000553"/>
    </source>
</evidence>
<dbReference type="PANTHER" id="PTHR30616">
    <property type="entry name" value="UNCHARACTERIZED PROTEIN YFIH"/>
    <property type="match status" value="1"/>
</dbReference>
<comment type="similarity">
    <text evidence="4 12">Belongs to the purine nucleoside phosphorylase YfiH/LACC1 family.</text>
</comment>
<dbReference type="AlphaFoldDB" id="A0A5C7FPB5"/>
<dbReference type="Proteomes" id="UP000321816">
    <property type="component" value="Chromosome"/>
</dbReference>
<keyword evidence="7" id="KW-0378">Hydrolase</keyword>
<comment type="catalytic activity">
    <reaction evidence="9">
        <text>adenosine + H2O + H(+) = inosine + NH4(+)</text>
        <dbReference type="Rhea" id="RHEA:24408"/>
        <dbReference type="ChEBI" id="CHEBI:15377"/>
        <dbReference type="ChEBI" id="CHEBI:15378"/>
        <dbReference type="ChEBI" id="CHEBI:16335"/>
        <dbReference type="ChEBI" id="CHEBI:17596"/>
        <dbReference type="ChEBI" id="CHEBI:28938"/>
        <dbReference type="EC" id="3.5.4.4"/>
    </reaction>
    <physiologicalReaction direction="left-to-right" evidence="9">
        <dbReference type="Rhea" id="RHEA:24409"/>
    </physiologicalReaction>
</comment>
<comment type="catalytic activity">
    <reaction evidence="11">
        <text>S-methyl-5'-thioadenosine + phosphate = 5-(methylsulfanyl)-alpha-D-ribose 1-phosphate + adenine</text>
        <dbReference type="Rhea" id="RHEA:11852"/>
        <dbReference type="ChEBI" id="CHEBI:16708"/>
        <dbReference type="ChEBI" id="CHEBI:17509"/>
        <dbReference type="ChEBI" id="CHEBI:43474"/>
        <dbReference type="ChEBI" id="CHEBI:58533"/>
        <dbReference type="EC" id="2.4.2.28"/>
    </reaction>
    <physiologicalReaction direction="left-to-right" evidence="11">
        <dbReference type="Rhea" id="RHEA:11853"/>
    </physiologicalReaction>
</comment>
<dbReference type="RefSeq" id="WP_147803085.1">
    <property type="nucleotide sequence ID" value="NZ_CP144914.1"/>
</dbReference>
<organism evidence="13 14">
    <name type="scientific">Alkalicoccus halolimnae</name>
    <dbReference type="NCBI Taxonomy" id="1667239"/>
    <lineage>
        <taxon>Bacteria</taxon>
        <taxon>Bacillati</taxon>
        <taxon>Bacillota</taxon>
        <taxon>Bacilli</taxon>
        <taxon>Bacillales</taxon>
        <taxon>Bacillaceae</taxon>
        <taxon>Alkalicoccus</taxon>
    </lineage>
</organism>
<comment type="function">
    <text evidence="3">Purine nucleoside enzyme that catalyzes the phosphorolysis of adenosine and inosine nucleosides, yielding D-ribose 1-phosphate and the respective free bases, adenine and hypoxanthine. Also catalyzes the phosphorolysis of S-methyl-5'-thioadenosine into adenine and S-methyl-5-thio-alpha-D-ribose 1-phosphate. Also has adenosine deaminase activity.</text>
</comment>
<keyword evidence="5" id="KW-0808">Transferase</keyword>
<dbReference type="NCBIfam" id="TIGR00726">
    <property type="entry name" value="peptidoglycan editing factor PgeF"/>
    <property type="match status" value="1"/>
</dbReference>
<dbReference type="InterPro" id="IPR003730">
    <property type="entry name" value="Cu_polyphenol_OxRdtase"/>
</dbReference>
<dbReference type="Gene3D" id="3.60.140.10">
    <property type="entry name" value="CNF1/YfiH-like putative cysteine hydrolases"/>
    <property type="match status" value="1"/>
</dbReference>
<keyword evidence="14" id="KW-1185">Reference proteome</keyword>
<sequence length="271" mass="30048">MKEPFLLSNNNLHLNKWENLLPGLTAGFTTRKGGISPKPFDSKNTGLHVNDREEYVLENRRRTAESIGFPVTSWTAAEQTHGDQIVKVSKPLAGSGSVSYADSIKKTDGFYTSEQGILLTMGFADCVPVYFLSKEKGLVGIVHAGWQGTAKNIAGKMVHLWRYMEGVHPGTIYAAIGPSIDSCCYTVDDRVIKALQETLPDHKPYNEVSEGQYALQLKEANYHLLINEGVPPEHIFVSSYCTSCNEDLFFSHRRDKGKTGRMTGFIGSLEK</sequence>
<comment type="cofactor">
    <cofactor evidence="2">
        <name>Zn(2+)</name>
        <dbReference type="ChEBI" id="CHEBI:29105"/>
    </cofactor>
</comment>
<evidence type="ECO:0000256" key="9">
    <source>
        <dbReference type="ARBA" id="ARBA00047989"/>
    </source>
</evidence>
<evidence type="ECO:0000256" key="10">
    <source>
        <dbReference type="ARBA" id="ARBA00048968"/>
    </source>
</evidence>
<evidence type="ECO:0000313" key="14">
    <source>
        <dbReference type="Proteomes" id="UP000321816"/>
    </source>
</evidence>
<dbReference type="OrthoDB" id="4279at2"/>
<comment type="catalytic activity">
    <reaction evidence="10">
        <text>adenosine + phosphate = alpha-D-ribose 1-phosphate + adenine</text>
        <dbReference type="Rhea" id="RHEA:27642"/>
        <dbReference type="ChEBI" id="CHEBI:16335"/>
        <dbReference type="ChEBI" id="CHEBI:16708"/>
        <dbReference type="ChEBI" id="CHEBI:43474"/>
        <dbReference type="ChEBI" id="CHEBI:57720"/>
        <dbReference type="EC" id="2.4.2.1"/>
    </reaction>
    <physiologicalReaction direction="left-to-right" evidence="10">
        <dbReference type="Rhea" id="RHEA:27643"/>
    </physiologicalReaction>
</comment>
<dbReference type="KEGG" id="ahal:FTX54_006225"/>
<evidence type="ECO:0000256" key="2">
    <source>
        <dbReference type="ARBA" id="ARBA00001947"/>
    </source>
</evidence>
<accession>A0A5C7FPB5</accession>
<evidence type="ECO:0000256" key="7">
    <source>
        <dbReference type="ARBA" id="ARBA00022801"/>
    </source>
</evidence>
<evidence type="ECO:0000256" key="8">
    <source>
        <dbReference type="ARBA" id="ARBA00022833"/>
    </source>
</evidence>
<proteinExistence type="inferred from homology"/>
<evidence type="ECO:0000256" key="3">
    <source>
        <dbReference type="ARBA" id="ARBA00003215"/>
    </source>
</evidence>
<dbReference type="GO" id="GO:0017061">
    <property type="term" value="F:S-methyl-5-thioadenosine phosphorylase activity"/>
    <property type="evidence" value="ECO:0007669"/>
    <property type="project" value="UniProtKB-EC"/>
</dbReference>
<dbReference type="InterPro" id="IPR038371">
    <property type="entry name" value="Cu_polyphenol_OxRdtase_sf"/>
</dbReference>
<evidence type="ECO:0000256" key="6">
    <source>
        <dbReference type="ARBA" id="ARBA00022723"/>
    </source>
</evidence>
<dbReference type="GO" id="GO:0016787">
    <property type="term" value="F:hydrolase activity"/>
    <property type="evidence" value="ECO:0007669"/>
    <property type="project" value="UniProtKB-KW"/>
</dbReference>
<evidence type="ECO:0000256" key="11">
    <source>
        <dbReference type="ARBA" id="ARBA00049893"/>
    </source>
</evidence>
<evidence type="ECO:0000313" key="13">
    <source>
        <dbReference type="EMBL" id="WWD81143.1"/>
    </source>
</evidence>
<keyword evidence="8" id="KW-0862">Zinc</keyword>